<dbReference type="InterPro" id="IPR036291">
    <property type="entry name" value="NAD(P)-bd_dom_sf"/>
</dbReference>
<dbReference type="Pfam" id="PF00106">
    <property type="entry name" value="adh_short"/>
    <property type="match status" value="1"/>
</dbReference>
<dbReference type="PANTHER" id="PTHR42901:SF1">
    <property type="entry name" value="ALCOHOL DEHYDROGENASE"/>
    <property type="match status" value="1"/>
</dbReference>
<reference evidence="5" key="1">
    <citation type="journal article" date="2022" name="J Environ Chem Eng">
        <title>Biodegradation of petroleum oil using a constructed nonpathogenic and heavy metal-tolerant bacterial consortium isolated from marine sponges.</title>
        <authorList>
            <person name="Dechsakulwatana C."/>
            <person name="Rungsihiranrut A."/>
            <person name="Muangchinda C."/>
            <person name="Ningthoujam R."/>
            <person name="Klankeo P."/>
            <person name="Pinyakong O."/>
        </authorList>
    </citation>
    <scope>NUCLEOTIDE SEQUENCE [LARGE SCALE GENOMIC DNA]</scope>
    <source>
        <strain evidence="5">MO2-4</strain>
    </source>
</reference>
<dbReference type="PRINTS" id="PR00080">
    <property type="entry name" value="SDRFAMILY"/>
</dbReference>
<dbReference type="PRINTS" id="PR00081">
    <property type="entry name" value="GDHRDH"/>
</dbReference>
<dbReference type="InterPro" id="IPR002347">
    <property type="entry name" value="SDR_fam"/>
</dbReference>
<comment type="similarity">
    <text evidence="1 3">Belongs to the short-chain dehydrogenases/reductases (SDR) family.</text>
</comment>
<gene>
    <name evidence="4" type="ORF">O0R41_17755</name>
</gene>
<name>A0ABU4A1J3_9SPHN</name>
<comment type="caution">
    <text evidence="4">The sequence shown here is derived from an EMBL/GenBank/DDBJ whole genome shotgun (WGS) entry which is preliminary data.</text>
</comment>
<dbReference type="EMBL" id="JAPTHD010000011">
    <property type="protein sequence ID" value="MDV5825452.1"/>
    <property type="molecule type" value="Genomic_DNA"/>
</dbReference>
<accession>A0ABU4A1J3</accession>
<dbReference type="Proteomes" id="UP001185984">
    <property type="component" value="Unassembled WGS sequence"/>
</dbReference>
<keyword evidence="5" id="KW-1185">Reference proteome</keyword>
<keyword evidence="2" id="KW-0560">Oxidoreductase</keyword>
<dbReference type="RefSeq" id="WP_228164639.1">
    <property type="nucleotide sequence ID" value="NZ_JAPTHD010000011.1"/>
</dbReference>
<evidence type="ECO:0000313" key="4">
    <source>
        <dbReference type="EMBL" id="MDV5825452.1"/>
    </source>
</evidence>
<evidence type="ECO:0000256" key="3">
    <source>
        <dbReference type="RuleBase" id="RU000363"/>
    </source>
</evidence>
<protein>
    <submittedName>
        <fullName evidence="4">SDR family oxidoreductase</fullName>
    </submittedName>
</protein>
<dbReference type="SUPFAM" id="SSF51735">
    <property type="entry name" value="NAD(P)-binding Rossmann-fold domains"/>
    <property type="match status" value="1"/>
</dbReference>
<sequence length="239" mass="24537">MIAGQVAVVTGASAGIGEAVARDLAAHGANVLLVARREDRLAAIVEGIGDNASALALDVSQPDAAGTMLAAANERFGRADILINNAGIFRTGPLEAFDLANLAPMIALNYEAAVRASYVFARAMKAAGSGNIVNISSIGANLTAPGGGVYGGLKRALEIFSDSLRIELAGTGVRVGIVAPGSTATEIFDHIPSDRRPGSGAGLTPLEPQDIAYAVRFLVEQPARSNVPHLRIYSSGQQH</sequence>
<evidence type="ECO:0000256" key="1">
    <source>
        <dbReference type="ARBA" id="ARBA00006484"/>
    </source>
</evidence>
<dbReference type="Gene3D" id="3.40.50.720">
    <property type="entry name" value="NAD(P)-binding Rossmann-like Domain"/>
    <property type="match status" value="1"/>
</dbReference>
<dbReference type="PANTHER" id="PTHR42901">
    <property type="entry name" value="ALCOHOL DEHYDROGENASE"/>
    <property type="match status" value="1"/>
</dbReference>
<proteinExistence type="inferred from homology"/>
<evidence type="ECO:0000256" key="2">
    <source>
        <dbReference type="ARBA" id="ARBA00023002"/>
    </source>
</evidence>
<organism evidence="4 5">
    <name type="scientific">Sphingobium naphthae</name>
    <dbReference type="NCBI Taxonomy" id="1886786"/>
    <lineage>
        <taxon>Bacteria</taxon>
        <taxon>Pseudomonadati</taxon>
        <taxon>Pseudomonadota</taxon>
        <taxon>Alphaproteobacteria</taxon>
        <taxon>Sphingomonadales</taxon>
        <taxon>Sphingomonadaceae</taxon>
        <taxon>Sphingobium</taxon>
    </lineage>
</organism>
<dbReference type="CDD" id="cd05233">
    <property type="entry name" value="SDR_c"/>
    <property type="match status" value="1"/>
</dbReference>
<evidence type="ECO:0000313" key="5">
    <source>
        <dbReference type="Proteomes" id="UP001185984"/>
    </source>
</evidence>